<keyword evidence="4 5" id="KW-0975">Bacterial flagellum</keyword>
<dbReference type="InterPro" id="IPR010930">
    <property type="entry name" value="Flg_bb/hook_C_dom"/>
</dbReference>
<keyword evidence="10" id="KW-0966">Cell projection</keyword>
<feature type="domain" description="Flagellar basal body rod protein N-terminal" evidence="6">
    <location>
        <begin position="6"/>
        <end position="34"/>
    </location>
</feature>
<dbReference type="PROSITE" id="PS00588">
    <property type="entry name" value="FLAGELLA_BB_ROD"/>
    <property type="match status" value="1"/>
</dbReference>
<feature type="domain" description="Flagellar hook protein FlgE/F/G-like D1" evidence="9">
    <location>
        <begin position="83"/>
        <end position="123"/>
    </location>
</feature>
<evidence type="ECO:0000256" key="4">
    <source>
        <dbReference type="ARBA" id="ARBA00023143"/>
    </source>
</evidence>
<dbReference type="GO" id="GO:0071978">
    <property type="term" value="P:bacterial-type flagellum-dependent swarming motility"/>
    <property type="evidence" value="ECO:0007669"/>
    <property type="project" value="TreeGrafter"/>
</dbReference>
<dbReference type="PANTHER" id="PTHR30435">
    <property type="entry name" value="FLAGELLAR PROTEIN"/>
    <property type="match status" value="1"/>
</dbReference>
<dbReference type="PATRIC" id="fig|1212489.4.peg.1979"/>
<dbReference type="Gene3D" id="2.60.98.20">
    <property type="entry name" value="Flagellar hook protein FlgE"/>
    <property type="match status" value="1"/>
</dbReference>
<dbReference type="GO" id="GO:0009424">
    <property type="term" value="C:bacterial-type flagellum hook"/>
    <property type="evidence" value="ECO:0007669"/>
    <property type="project" value="TreeGrafter"/>
</dbReference>
<evidence type="ECO:0000256" key="2">
    <source>
        <dbReference type="ARBA" id="ARBA00009677"/>
    </source>
</evidence>
<dbReference type="AlphaFoldDB" id="A0A0W0SQD5"/>
<proteinExistence type="inferred from homology"/>
<evidence type="ECO:0000256" key="3">
    <source>
        <dbReference type="ARBA" id="ARBA00019015"/>
    </source>
</evidence>
<comment type="function">
    <text evidence="5">A flexible structure which links the flagellar filament to the drive apparatus in the basal body.</text>
</comment>
<evidence type="ECO:0000259" key="6">
    <source>
        <dbReference type="Pfam" id="PF00460"/>
    </source>
</evidence>
<dbReference type="InterPro" id="IPR053967">
    <property type="entry name" value="LlgE_F_G-like_D1"/>
</dbReference>
<dbReference type="NCBIfam" id="NF004238">
    <property type="entry name" value="PRK05682.1-1"/>
    <property type="match status" value="1"/>
</dbReference>
<dbReference type="Pfam" id="PF00460">
    <property type="entry name" value="Flg_bb_rod"/>
    <property type="match status" value="1"/>
</dbReference>
<protein>
    <recommendedName>
        <fullName evidence="3 5">Flagellar hook protein FlgE</fullName>
    </recommendedName>
</protein>
<evidence type="ECO:0000259" key="8">
    <source>
        <dbReference type="Pfam" id="PF07559"/>
    </source>
</evidence>
<gene>
    <name evidence="10" type="primary">flgE_2</name>
    <name evidence="10" type="ORF">Ldro_1872</name>
</gene>
<evidence type="ECO:0000259" key="7">
    <source>
        <dbReference type="Pfam" id="PF06429"/>
    </source>
</evidence>
<feature type="domain" description="Flagellar hook protein FlgE D2" evidence="8">
    <location>
        <begin position="179"/>
        <end position="318"/>
    </location>
</feature>
<evidence type="ECO:0000313" key="10">
    <source>
        <dbReference type="EMBL" id="KTC85547.1"/>
    </source>
</evidence>
<dbReference type="Pfam" id="PF07559">
    <property type="entry name" value="FlgE_D2"/>
    <property type="match status" value="1"/>
</dbReference>
<organism evidence="10 11">
    <name type="scientific">Legionella drozanskii LLAP-1</name>
    <dbReference type="NCBI Taxonomy" id="1212489"/>
    <lineage>
        <taxon>Bacteria</taxon>
        <taxon>Pseudomonadati</taxon>
        <taxon>Pseudomonadota</taxon>
        <taxon>Gammaproteobacteria</taxon>
        <taxon>Legionellales</taxon>
        <taxon>Legionellaceae</taxon>
        <taxon>Legionella</taxon>
    </lineage>
</organism>
<sequence>MTIFGTGLSGLQAATSDLGVVGNNIANSSTTGFKSSRALFADVYANSFFGSTNTIGNGVNLAGVQQSLSQGNLSFTNNSLDLAINGSGFFVLSDNGAPVYTRAGAFSIDNQGFLVNSFNQNLTGLLANADGTLGSVTGNLQLNTANINPLATSTVTTGVNLYANSTPPTVAWTGGATPASDTYNNVTSSTIYDSLGNSHVLSTYFIRADATAAAGAPNASAPAGTQNQWYVAFQIDNQNVPANVGTTNSANLYRINFNSDGSFSGAADTTNTPLANNAIPLTLALTNGANPLNFTADLSNSTQFGSPFAVQSSTQNGFTTGQLNSVSIDQDGVLFGRYTNGQSQIMGQVQLANFPNLNGLQPLGNTTWGETSASGQALVGNPGTASLGLIQSGALEESNVDLTSELVNLITAQRYFQANAQTIRAGDTVTQTIINIS</sequence>
<dbReference type="EMBL" id="LNXY01000027">
    <property type="protein sequence ID" value="KTC85547.1"/>
    <property type="molecule type" value="Genomic_DNA"/>
</dbReference>
<dbReference type="RefSeq" id="WP_058496173.1">
    <property type="nucleotide sequence ID" value="NZ_LNXY01000027.1"/>
</dbReference>
<comment type="caution">
    <text evidence="10">The sequence shown here is derived from an EMBL/GenBank/DDBJ whole genome shotgun (WGS) entry which is preliminary data.</text>
</comment>
<evidence type="ECO:0000259" key="9">
    <source>
        <dbReference type="Pfam" id="PF22692"/>
    </source>
</evidence>
<dbReference type="InterPro" id="IPR037925">
    <property type="entry name" value="FlgE/F/G-like"/>
</dbReference>
<reference evidence="10 11" key="1">
    <citation type="submission" date="2015-11" db="EMBL/GenBank/DDBJ databases">
        <title>Genomic analysis of 38 Legionella species identifies large and diverse effector repertoires.</title>
        <authorList>
            <person name="Burstein D."/>
            <person name="Amaro F."/>
            <person name="Zusman T."/>
            <person name="Lifshitz Z."/>
            <person name="Cohen O."/>
            <person name="Gilbert J.A."/>
            <person name="Pupko T."/>
            <person name="Shuman H.A."/>
            <person name="Segal G."/>
        </authorList>
    </citation>
    <scope>NUCLEOTIDE SEQUENCE [LARGE SCALE GENOMIC DNA]</scope>
    <source>
        <strain evidence="10 11">ATCC 700990</strain>
    </source>
</reference>
<dbReference type="NCBIfam" id="TIGR03506">
    <property type="entry name" value="FlgEFG_subfam"/>
    <property type="match status" value="1"/>
</dbReference>
<accession>A0A0W0SQD5</accession>
<dbReference type="PANTHER" id="PTHR30435:SF1">
    <property type="entry name" value="FLAGELLAR HOOK PROTEIN FLGE"/>
    <property type="match status" value="1"/>
</dbReference>
<dbReference type="InterPro" id="IPR001444">
    <property type="entry name" value="Flag_bb_rod_N"/>
</dbReference>
<keyword evidence="10" id="KW-0969">Cilium</keyword>
<dbReference type="GO" id="GO:0005829">
    <property type="term" value="C:cytosol"/>
    <property type="evidence" value="ECO:0007669"/>
    <property type="project" value="TreeGrafter"/>
</dbReference>
<evidence type="ECO:0000313" key="11">
    <source>
        <dbReference type="Proteomes" id="UP000054736"/>
    </source>
</evidence>
<dbReference type="SUPFAM" id="SSF117143">
    <property type="entry name" value="Flagellar hook protein flgE"/>
    <property type="match status" value="1"/>
</dbReference>
<name>A0A0W0SQD5_9GAMM</name>
<dbReference type="Pfam" id="PF22692">
    <property type="entry name" value="LlgE_F_G_D1"/>
    <property type="match status" value="1"/>
</dbReference>
<keyword evidence="10" id="KW-0282">Flagellum</keyword>
<evidence type="ECO:0000256" key="5">
    <source>
        <dbReference type="RuleBase" id="RU362116"/>
    </source>
</evidence>
<dbReference type="InterPro" id="IPR020013">
    <property type="entry name" value="Flagellar_FlgE/F/G"/>
</dbReference>
<feature type="domain" description="Flagellar basal-body/hook protein C-terminal" evidence="7">
    <location>
        <begin position="391"/>
        <end position="436"/>
    </location>
</feature>
<dbReference type="InterPro" id="IPR011491">
    <property type="entry name" value="FlgE_D2"/>
</dbReference>
<dbReference type="Pfam" id="PF06429">
    <property type="entry name" value="Flg_bbr_C"/>
    <property type="match status" value="1"/>
</dbReference>
<comment type="subcellular location">
    <subcellularLocation>
        <location evidence="1 5">Bacterial flagellum basal body</location>
    </subcellularLocation>
</comment>
<dbReference type="Proteomes" id="UP000054736">
    <property type="component" value="Unassembled WGS sequence"/>
</dbReference>
<comment type="similarity">
    <text evidence="2 5">Belongs to the flagella basal body rod proteins family.</text>
</comment>
<dbReference type="STRING" id="1212489.Ldro_1872"/>
<keyword evidence="11" id="KW-1185">Reference proteome</keyword>
<dbReference type="InterPro" id="IPR037058">
    <property type="entry name" value="Falgellar_hook_FlgE_sf"/>
</dbReference>
<evidence type="ECO:0000256" key="1">
    <source>
        <dbReference type="ARBA" id="ARBA00004117"/>
    </source>
</evidence>
<dbReference type="InterPro" id="IPR019776">
    <property type="entry name" value="Flagellar_basal_body_rod_CS"/>
</dbReference>
<dbReference type="GO" id="GO:0009425">
    <property type="term" value="C:bacterial-type flagellum basal body"/>
    <property type="evidence" value="ECO:0007669"/>
    <property type="project" value="UniProtKB-SubCell"/>
</dbReference>